<protein>
    <submittedName>
        <fullName evidence="2">Uncharacterized protein</fullName>
    </submittedName>
</protein>
<evidence type="ECO:0000256" key="1">
    <source>
        <dbReference type="SAM" id="Phobius"/>
    </source>
</evidence>
<gene>
    <name evidence="2" type="ORF">ANCCAN_26053</name>
</gene>
<keyword evidence="1" id="KW-1133">Transmembrane helix</keyword>
<evidence type="ECO:0000313" key="2">
    <source>
        <dbReference type="EMBL" id="RCN28206.1"/>
    </source>
</evidence>
<proteinExistence type="predicted"/>
<dbReference type="AlphaFoldDB" id="A0A368F7W2"/>
<dbReference type="Proteomes" id="UP000252519">
    <property type="component" value="Unassembled WGS sequence"/>
</dbReference>
<dbReference type="OrthoDB" id="5903943at2759"/>
<sequence>MMAPLTVKCSEQDQIDFLKQFYTQEGSQLEDYGEVENSTKCCSCRLTNKTDLFRSHDGMMCRECVASFVTAQLRKKQFPLEIPIVASAGTSPFELLYAILPMPVVSFLLEKSFAFFKCLDFPYMVFVRCPHCLAPLALTEKSGNTNFCLLHYYFFFKIIFYWLLMNHEQAEVFRF</sequence>
<reference evidence="2 3" key="1">
    <citation type="submission" date="2014-10" db="EMBL/GenBank/DDBJ databases">
        <title>Draft genome of the hookworm Ancylostoma caninum.</title>
        <authorList>
            <person name="Mitreva M."/>
        </authorList>
    </citation>
    <scope>NUCLEOTIDE SEQUENCE [LARGE SCALE GENOMIC DNA]</scope>
    <source>
        <strain evidence="2 3">Baltimore</strain>
    </source>
</reference>
<evidence type="ECO:0000313" key="3">
    <source>
        <dbReference type="Proteomes" id="UP000252519"/>
    </source>
</evidence>
<feature type="transmembrane region" description="Helical" evidence="1">
    <location>
        <begin position="149"/>
        <end position="165"/>
    </location>
</feature>
<name>A0A368F7W2_ANCCA</name>
<accession>A0A368F7W2</accession>
<keyword evidence="1" id="KW-0812">Transmembrane</keyword>
<keyword evidence="3" id="KW-1185">Reference proteome</keyword>
<comment type="caution">
    <text evidence="2">The sequence shown here is derived from an EMBL/GenBank/DDBJ whole genome shotgun (WGS) entry which is preliminary data.</text>
</comment>
<organism evidence="2 3">
    <name type="scientific">Ancylostoma caninum</name>
    <name type="common">Dog hookworm</name>
    <dbReference type="NCBI Taxonomy" id="29170"/>
    <lineage>
        <taxon>Eukaryota</taxon>
        <taxon>Metazoa</taxon>
        <taxon>Ecdysozoa</taxon>
        <taxon>Nematoda</taxon>
        <taxon>Chromadorea</taxon>
        <taxon>Rhabditida</taxon>
        <taxon>Rhabditina</taxon>
        <taxon>Rhabditomorpha</taxon>
        <taxon>Strongyloidea</taxon>
        <taxon>Ancylostomatidae</taxon>
        <taxon>Ancylostomatinae</taxon>
        <taxon>Ancylostoma</taxon>
    </lineage>
</organism>
<dbReference type="EMBL" id="JOJR01002883">
    <property type="protein sequence ID" value="RCN28206.1"/>
    <property type="molecule type" value="Genomic_DNA"/>
</dbReference>
<keyword evidence="1" id="KW-0472">Membrane</keyword>